<evidence type="ECO:0000313" key="1">
    <source>
        <dbReference type="Proteomes" id="UP000694888"/>
    </source>
</evidence>
<sequence>MTTIRSSVRPESSKQPWGTILKPEFGLGYQKMTDYEIDQTVQRLNTVPVPKERAYTRPNKKMSAEEIEAMLERLTKAEKEKIPDSDRRIVASIYKDMGVVSSYAWQGYN</sequence>
<dbReference type="RefSeq" id="XP_012946358.1">
    <property type="nucleotide sequence ID" value="XM_013090904.1"/>
</dbReference>
<dbReference type="GeneID" id="106013957"/>
<reference evidence="2" key="1">
    <citation type="submission" date="2025-08" db="UniProtKB">
        <authorList>
            <consortium name="RefSeq"/>
        </authorList>
    </citation>
    <scope>IDENTIFICATION</scope>
</reference>
<organism evidence="1 2">
    <name type="scientific">Aplysia californica</name>
    <name type="common">California sea hare</name>
    <dbReference type="NCBI Taxonomy" id="6500"/>
    <lineage>
        <taxon>Eukaryota</taxon>
        <taxon>Metazoa</taxon>
        <taxon>Spiralia</taxon>
        <taxon>Lophotrochozoa</taxon>
        <taxon>Mollusca</taxon>
        <taxon>Gastropoda</taxon>
        <taxon>Heterobranchia</taxon>
        <taxon>Euthyneura</taxon>
        <taxon>Tectipleura</taxon>
        <taxon>Aplysiida</taxon>
        <taxon>Aplysioidea</taxon>
        <taxon>Aplysiidae</taxon>
        <taxon>Aplysia</taxon>
    </lineage>
</organism>
<proteinExistence type="predicted"/>
<protein>
    <submittedName>
        <fullName evidence="2">Uncharacterized protein LOC106013957</fullName>
    </submittedName>
</protein>
<accession>A0ABM1AEW7</accession>
<name>A0ABM1AEW7_APLCA</name>
<keyword evidence="1" id="KW-1185">Reference proteome</keyword>
<dbReference type="Proteomes" id="UP000694888">
    <property type="component" value="Unplaced"/>
</dbReference>
<gene>
    <name evidence="2" type="primary">LOC106013957</name>
</gene>
<evidence type="ECO:0000313" key="2">
    <source>
        <dbReference type="RefSeq" id="XP_012946358.1"/>
    </source>
</evidence>